<name>A0A931FM11_9HYPH</name>
<evidence type="ECO:0000256" key="4">
    <source>
        <dbReference type="ARBA" id="ARBA00022842"/>
    </source>
</evidence>
<dbReference type="EMBL" id="JADQDO010000001">
    <property type="protein sequence ID" value="MBF9232025.1"/>
    <property type="molecule type" value="Genomic_DNA"/>
</dbReference>
<dbReference type="Pfam" id="PF04794">
    <property type="entry name" value="YdjC"/>
    <property type="match status" value="1"/>
</dbReference>
<dbReference type="Proteomes" id="UP000599312">
    <property type="component" value="Unassembled WGS sequence"/>
</dbReference>
<keyword evidence="3" id="KW-0378">Hydrolase</keyword>
<evidence type="ECO:0000256" key="1">
    <source>
        <dbReference type="ARBA" id="ARBA00001946"/>
    </source>
</evidence>
<dbReference type="InterPro" id="IPR006879">
    <property type="entry name" value="YdjC-like"/>
</dbReference>
<reference evidence="6" key="1">
    <citation type="submission" date="2020-11" db="EMBL/GenBank/DDBJ databases">
        <authorList>
            <person name="Kim M.K."/>
        </authorList>
    </citation>
    <scope>NUCLEOTIDE SEQUENCE</scope>
    <source>
        <strain evidence="6">BT350</strain>
    </source>
</reference>
<accession>A0A931FM11</accession>
<comment type="caution">
    <text evidence="6">The sequence shown here is derived from an EMBL/GenBank/DDBJ whole genome shotgun (WGS) entry which is preliminary data.</text>
</comment>
<evidence type="ECO:0000256" key="3">
    <source>
        <dbReference type="ARBA" id="ARBA00022801"/>
    </source>
</evidence>
<keyword evidence="5" id="KW-0119">Carbohydrate metabolism</keyword>
<keyword evidence="2" id="KW-0479">Metal-binding</keyword>
<dbReference type="RefSeq" id="WP_196270011.1">
    <property type="nucleotide sequence ID" value="NZ_JADQDO010000001.1"/>
</dbReference>
<dbReference type="Gene3D" id="3.20.20.370">
    <property type="entry name" value="Glycoside hydrolase/deacetylase"/>
    <property type="match status" value="1"/>
</dbReference>
<keyword evidence="7" id="KW-1185">Reference proteome</keyword>
<dbReference type="SUPFAM" id="SSF88713">
    <property type="entry name" value="Glycoside hydrolase/deacetylase"/>
    <property type="match status" value="1"/>
</dbReference>
<dbReference type="InterPro" id="IPR011330">
    <property type="entry name" value="Glyco_hydro/deAcase_b/a-brl"/>
</dbReference>
<dbReference type="GO" id="GO:0046872">
    <property type="term" value="F:metal ion binding"/>
    <property type="evidence" value="ECO:0007669"/>
    <property type="project" value="UniProtKB-KW"/>
</dbReference>
<dbReference type="PANTHER" id="PTHR31609:SF1">
    <property type="entry name" value="CARBOHYDRATE DEACETYLASE"/>
    <property type="match status" value="1"/>
</dbReference>
<evidence type="ECO:0000313" key="6">
    <source>
        <dbReference type="EMBL" id="MBF9232025.1"/>
    </source>
</evidence>
<proteinExistence type="predicted"/>
<evidence type="ECO:0000256" key="5">
    <source>
        <dbReference type="ARBA" id="ARBA00023277"/>
    </source>
</evidence>
<sequence length="281" mass="29647">MVSRRSIVLCADDFGLTDGVSRGILELAEEGRISATGAMANMPGWRRNASALRPLKGRIGIGLHLNLTTGSPLAPMPHLAPGGGFPRLKDLLAKALTGGLPAVEIRSEIARQVDAFVDAHGEPPSFVDGHQHVHVLPVIRPALIRVLEEKGYGGRLWLRDPSDSAASILRRPIGRAKALVVKGLAAGFAQRARAAGFWTNEGFSGFSPLDLSVSAASVFESALTSLGPTPVVMCHPGHVDAELRSLDPAVESRPAELAYLKSEDFGALLDERGIGLVPGLT</sequence>
<dbReference type="AlphaFoldDB" id="A0A931FM11"/>
<keyword evidence="4" id="KW-0460">Magnesium</keyword>
<evidence type="ECO:0000313" key="7">
    <source>
        <dbReference type="Proteomes" id="UP000599312"/>
    </source>
</evidence>
<evidence type="ECO:0000256" key="2">
    <source>
        <dbReference type="ARBA" id="ARBA00022723"/>
    </source>
</evidence>
<comment type="cofactor">
    <cofactor evidence="1">
        <name>Mg(2+)</name>
        <dbReference type="ChEBI" id="CHEBI:18420"/>
    </cofactor>
</comment>
<dbReference type="GO" id="GO:0019213">
    <property type="term" value="F:deacetylase activity"/>
    <property type="evidence" value="ECO:0007669"/>
    <property type="project" value="TreeGrafter"/>
</dbReference>
<protein>
    <submittedName>
        <fullName evidence="6">ChbG/HpnK family deacetylase</fullName>
    </submittedName>
</protein>
<dbReference type="CDD" id="cd10807">
    <property type="entry name" value="YdjC_like_3"/>
    <property type="match status" value="1"/>
</dbReference>
<gene>
    <name evidence="6" type="ORF">I2H38_01395</name>
</gene>
<dbReference type="PANTHER" id="PTHR31609">
    <property type="entry name" value="YDJC DEACETYLASE FAMILY MEMBER"/>
    <property type="match status" value="1"/>
</dbReference>
<dbReference type="GO" id="GO:0005975">
    <property type="term" value="P:carbohydrate metabolic process"/>
    <property type="evidence" value="ECO:0007669"/>
    <property type="project" value="InterPro"/>
</dbReference>
<organism evidence="6 7">
    <name type="scientific">Microvirga alba</name>
    <dbReference type="NCBI Taxonomy" id="2791025"/>
    <lineage>
        <taxon>Bacteria</taxon>
        <taxon>Pseudomonadati</taxon>
        <taxon>Pseudomonadota</taxon>
        <taxon>Alphaproteobacteria</taxon>
        <taxon>Hyphomicrobiales</taxon>
        <taxon>Methylobacteriaceae</taxon>
        <taxon>Microvirga</taxon>
    </lineage>
</organism>
<dbReference type="GO" id="GO:0016787">
    <property type="term" value="F:hydrolase activity"/>
    <property type="evidence" value="ECO:0007669"/>
    <property type="project" value="UniProtKB-KW"/>
</dbReference>